<protein>
    <submittedName>
        <fullName evidence="6">Caskin-1</fullName>
    </submittedName>
</protein>
<dbReference type="PROSITE" id="PS50088">
    <property type="entry name" value="ANK_REPEAT"/>
    <property type="match status" value="6"/>
</dbReference>
<feature type="repeat" description="ANK" evidence="3">
    <location>
        <begin position="45"/>
        <end position="77"/>
    </location>
</feature>
<feature type="domain" description="SAM" evidence="5">
    <location>
        <begin position="932"/>
        <end position="991"/>
    </location>
</feature>
<feature type="compositionally biased region" description="Pro residues" evidence="4">
    <location>
        <begin position="626"/>
        <end position="637"/>
    </location>
</feature>
<feature type="region of interest" description="Disordered" evidence="4">
    <location>
        <begin position="554"/>
        <end position="840"/>
    </location>
</feature>
<reference evidence="6" key="1">
    <citation type="submission" date="2023-03" db="EMBL/GenBank/DDBJ databases">
        <authorList>
            <person name="Steffen K."/>
            <person name="Cardenas P."/>
        </authorList>
    </citation>
    <scope>NUCLEOTIDE SEQUENCE</scope>
</reference>
<evidence type="ECO:0000313" key="7">
    <source>
        <dbReference type="Proteomes" id="UP001174909"/>
    </source>
</evidence>
<dbReference type="Pfam" id="PF00536">
    <property type="entry name" value="SAM_1"/>
    <property type="match status" value="2"/>
</dbReference>
<dbReference type="PROSITE" id="PS50105">
    <property type="entry name" value="SAM_DOMAIN"/>
    <property type="match status" value="2"/>
</dbReference>
<dbReference type="InterPro" id="IPR013761">
    <property type="entry name" value="SAM/pointed_sf"/>
</dbReference>
<dbReference type="SUPFAM" id="SSF48403">
    <property type="entry name" value="Ankyrin repeat"/>
    <property type="match status" value="1"/>
</dbReference>
<feature type="region of interest" description="Disordered" evidence="4">
    <location>
        <begin position="287"/>
        <end position="517"/>
    </location>
</feature>
<dbReference type="PROSITE" id="PS50297">
    <property type="entry name" value="ANK_REP_REGION"/>
    <property type="match status" value="6"/>
</dbReference>
<evidence type="ECO:0000256" key="2">
    <source>
        <dbReference type="ARBA" id="ARBA00023043"/>
    </source>
</evidence>
<dbReference type="InterPro" id="IPR036770">
    <property type="entry name" value="Ankyrin_rpt-contain_sf"/>
</dbReference>
<dbReference type="SMART" id="SM00454">
    <property type="entry name" value="SAM"/>
    <property type="match status" value="2"/>
</dbReference>
<feature type="compositionally biased region" description="Polar residues" evidence="4">
    <location>
        <begin position="289"/>
        <end position="299"/>
    </location>
</feature>
<evidence type="ECO:0000256" key="4">
    <source>
        <dbReference type="SAM" id="MobiDB-lite"/>
    </source>
</evidence>
<gene>
    <name evidence="6" type="ORF">GBAR_LOCUS4569</name>
</gene>
<feature type="compositionally biased region" description="Pro residues" evidence="4">
    <location>
        <begin position="668"/>
        <end position="677"/>
    </location>
</feature>
<feature type="region of interest" description="Disordered" evidence="4">
    <location>
        <begin position="1143"/>
        <end position="1191"/>
    </location>
</feature>
<feature type="compositionally biased region" description="Acidic residues" evidence="4">
    <location>
        <begin position="705"/>
        <end position="715"/>
    </location>
</feature>
<feature type="compositionally biased region" description="Basic and acidic residues" evidence="4">
    <location>
        <begin position="784"/>
        <end position="810"/>
    </location>
</feature>
<feature type="compositionally biased region" description="Pro residues" evidence="4">
    <location>
        <begin position="717"/>
        <end position="726"/>
    </location>
</feature>
<keyword evidence="7" id="KW-1185">Reference proteome</keyword>
<feature type="compositionally biased region" description="Polar residues" evidence="4">
    <location>
        <begin position="332"/>
        <end position="347"/>
    </location>
</feature>
<dbReference type="InterPro" id="IPR002110">
    <property type="entry name" value="Ankyrin_rpt"/>
</dbReference>
<sequence length="1270" mass="136877">MGKTTELLSLLKTGNSDAARRFIAKFKKGGKKKALAKELNVPDDNGQTVIHFCAAQNFVEFLQDLAELGASIDLADNKGYTPLHLASASGRTSAVTALIGMGADPNISSRTGDTALHLACHGGHATSVETLVMENANCTMLNVSGYTPLDLACQSGHTQVVSLLLRSGQFSAAYLQRSDMPHTSLMLAAKQGHNECIALLVKHGFDVNRKLPGGNGGTALHEAALHGKVDTVRYLIQCGVDVQRTNSQGHTALDIVNMYVDPRTASLMKQVLQDALAQLARSRIAHQHATGQAATSSHRPQPGLQQPPGFSYFPGSGQPVVHRPMSEESTQHRQYAVSSQRQTSHPSSAYPHHSKGQSTSHQIQFNPQVAGHSHQSMVHPHQSAGNTHQSAAHAHQSAGHPHQSAVHPHQATGHPHQSAAHAHQSAGHPHQATGHPHQSAAHAHQSAGRPHQATGRPHQATGHPHQATTGHSHHPAGPTGGFPSPPISRSNFYTAQSGQPPSAQAYQQQRVVNQESSGMAQNVQHIYPKPGTPEAVRKAPGIGGDLAAIIAAKAASRKPIVSSPTRKESAELTDEHFTRSATLSGEPSMQEARNSAQHRRSSVSDRSSASPERGDPPTLPRRAQAGPPPFKPVPPPNESRGKVGAGGELESSKRHMFSSDSERLQAPKPQPTAPPPVSEENELMAKLKRRQNKIIEAEQTAPEPVPEEAREEEEPVQPKPPPPPQRKTPTLNSVPQQSDAQEQAAPQEPVLAKQKKAKPPPPKPKDAEAEMSPWQQELAARRARMADHERESELEQGGDKDSQSQEKPDPIPKPAPKPKRNMAPPSGAKPAIPSPAQEQSVSLQLLNPRLVPSPVVPRTAEPPEDTLPSAVPPVIPVKREPVTVVVEEPEPPAMLSEVSTVVTDQLSRSTSMSSLTTATGSPQLSCVEHMPVSEWLTSYKLADYVTVFEANGYDTTELTVGITQDELQEMGVTKIGHRKKLITALASWPQKDHFFHVKPESVSVWLSVLKMSQYEETLLEAGYDDVDFICDMTLDDLHDIGITKKGHVKRLLQGIGELTDLVKNYLSRVEHHPVLPSAQLTELNSNPLTTTSEHILPPPDSWTDGAPEIPEKVDFSRMRGLLEMKMGVNRVLESESEAATGTIPLLGVSVPPEDKLADTSESPSPVPPNLPPKRSTRPKGGKEEFHSGAAKSFSVEDITAALGEKVHKQEAVAAGMQNEFDELNTALGFTDEDQHVAEEPEPQPDQLLADIDDMLADLTTHLDFMIPGST</sequence>
<dbReference type="Proteomes" id="UP001174909">
    <property type="component" value="Unassembled WGS sequence"/>
</dbReference>
<dbReference type="Gene3D" id="1.10.150.50">
    <property type="entry name" value="Transcription Factor, Ets-1"/>
    <property type="match status" value="2"/>
</dbReference>
<dbReference type="PANTHER" id="PTHR24174">
    <property type="entry name" value="ANKYRIN REPEAT AND STERILE ALPHA MOTIF DOMAIN-CONTAINING PROTEIN 1"/>
    <property type="match status" value="1"/>
</dbReference>
<proteinExistence type="predicted"/>
<keyword evidence="1" id="KW-0677">Repeat</keyword>
<accession>A0AA35R7S8</accession>
<dbReference type="InterPro" id="IPR001660">
    <property type="entry name" value="SAM"/>
</dbReference>
<feature type="repeat" description="ANK" evidence="3">
    <location>
        <begin position="111"/>
        <end position="143"/>
    </location>
</feature>
<dbReference type="PANTHER" id="PTHR24174:SF16">
    <property type="entry name" value="CASKIN-2"/>
    <property type="match status" value="1"/>
</dbReference>
<dbReference type="AlphaFoldDB" id="A0AA35R7S8"/>
<evidence type="ECO:0000256" key="1">
    <source>
        <dbReference type="ARBA" id="ARBA00022737"/>
    </source>
</evidence>
<dbReference type="SMART" id="SM00248">
    <property type="entry name" value="ANK"/>
    <property type="match status" value="6"/>
</dbReference>
<feature type="repeat" description="ANK" evidence="3">
    <location>
        <begin position="144"/>
        <end position="168"/>
    </location>
</feature>
<dbReference type="EMBL" id="CASHTH010000661">
    <property type="protein sequence ID" value="CAI8006139.1"/>
    <property type="molecule type" value="Genomic_DNA"/>
</dbReference>
<dbReference type="Gene3D" id="1.25.40.20">
    <property type="entry name" value="Ankyrin repeat-containing domain"/>
    <property type="match status" value="3"/>
</dbReference>
<dbReference type="SUPFAM" id="SSF47769">
    <property type="entry name" value="SAM/Pointed domain"/>
    <property type="match status" value="2"/>
</dbReference>
<evidence type="ECO:0000256" key="3">
    <source>
        <dbReference type="PROSITE-ProRule" id="PRU00023"/>
    </source>
</evidence>
<feature type="repeat" description="ANK" evidence="3">
    <location>
        <begin position="78"/>
        <end position="110"/>
    </location>
</feature>
<feature type="compositionally biased region" description="Polar residues" evidence="4">
    <location>
        <begin position="731"/>
        <end position="741"/>
    </location>
</feature>
<feature type="repeat" description="ANK" evidence="3">
    <location>
        <begin position="215"/>
        <end position="247"/>
    </location>
</feature>
<dbReference type="InterPro" id="IPR033635">
    <property type="entry name" value="ANKS1/Caskin"/>
</dbReference>
<feature type="compositionally biased region" description="Basic and acidic residues" evidence="4">
    <location>
        <begin position="565"/>
        <end position="578"/>
    </location>
</feature>
<feature type="domain" description="SAM" evidence="5">
    <location>
        <begin position="997"/>
        <end position="1061"/>
    </location>
</feature>
<evidence type="ECO:0000313" key="6">
    <source>
        <dbReference type="EMBL" id="CAI8006139.1"/>
    </source>
</evidence>
<comment type="caution">
    <text evidence="6">The sequence shown here is derived from an EMBL/GenBank/DDBJ whole genome shotgun (WGS) entry which is preliminary data.</text>
</comment>
<name>A0AA35R7S8_GEOBA</name>
<feature type="compositionally biased region" description="Low complexity" evidence="4">
    <location>
        <begin position="413"/>
        <end position="447"/>
    </location>
</feature>
<feature type="compositionally biased region" description="Polar residues" evidence="4">
    <location>
        <begin position="579"/>
        <end position="595"/>
    </location>
</feature>
<keyword evidence="2 3" id="KW-0040">ANK repeat</keyword>
<feature type="compositionally biased region" description="Low complexity" evidence="4">
    <location>
        <begin position="388"/>
        <end position="405"/>
    </location>
</feature>
<organism evidence="6 7">
    <name type="scientific">Geodia barretti</name>
    <name type="common">Barrett's horny sponge</name>
    <dbReference type="NCBI Taxonomy" id="519541"/>
    <lineage>
        <taxon>Eukaryota</taxon>
        <taxon>Metazoa</taxon>
        <taxon>Porifera</taxon>
        <taxon>Demospongiae</taxon>
        <taxon>Heteroscleromorpha</taxon>
        <taxon>Tetractinellida</taxon>
        <taxon>Astrophorina</taxon>
        <taxon>Geodiidae</taxon>
        <taxon>Geodia</taxon>
    </lineage>
</organism>
<feature type="repeat" description="ANK" evidence="3">
    <location>
        <begin position="180"/>
        <end position="212"/>
    </location>
</feature>
<dbReference type="Pfam" id="PF12796">
    <property type="entry name" value="Ank_2"/>
    <property type="match status" value="2"/>
</dbReference>
<evidence type="ECO:0000259" key="5">
    <source>
        <dbReference type="PROSITE" id="PS50105"/>
    </source>
</evidence>
<feature type="compositionally biased region" description="Polar residues" evidence="4">
    <location>
        <begin position="356"/>
        <end position="367"/>
    </location>
</feature>
<feature type="compositionally biased region" description="Polar residues" evidence="4">
    <location>
        <begin position="487"/>
        <end position="517"/>
    </location>
</feature>